<accession>A0A5Q6S3L4</accession>
<dbReference type="RefSeq" id="WP_149767895.1">
    <property type="nucleotide sequence ID" value="NZ_VDFQ02000001.1"/>
</dbReference>
<name>A0A5Q6S3L4_9ACTN</name>
<evidence type="ECO:0000256" key="1">
    <source>
        <dbReference type="SAM" id="Phobius"/>
    </source>
</evidence>
<comment type="caution">
    <text evidence="2">The sequence shown here is derived from an EMBL/GenBank/DDBJ whole genome shotgun (WGS) entry which is preliminary data.</text>
</comment>
<protein>
    <submittedName>
        <fullName evidence="2">DUF998 domain-containing protein</fullName>
    </submittedName>
</protein>
<organism evidence="2 3">
    <name type="scientific">Mumia zhuanghuii</name>
    <dbReference type="NCBI Taxonomy" id="2585211"/>
    <lineage>
        <taxon>Bacteria</taxon>
        <taxon>Bacillati</taxon>
        <taxon>Actinomycetota</taxon>
        <taxon>Actinomycetes</taxon>
        <taxon>Propionibacteriales</taxon>
        <taxon>Nocardioidaceae</taxon>
        <taxon>Mumia</taxon>
    </lineage>
</organism>
<keyword evidence="1" id="KW-0472">Membrane</keyword>
<dbReference type="EMBL" id="VDFQ02000001">
    <property type="protein sequence ID" value="KAA1424779.1"/>
    <property type="molecule type" value="Genomic_DNA"/>
</dbReference>
<feature type="transmembrane region" description="Helical" evidence="1">
    <location>
        <begin position="91"/>
        <end position="111"/>
    </location>
</feature>
<keyword evidence="1" id="KW-0812">Transmembrane</keyword>
<reference evidence="2 3" key="1">
    <citation type="submission" date="2019-09" db="EMBL/GenBank/DDBJ databases">
        <title>Mumia zhuanghuii sp. nov. isolated from the intestinal contents of plateau pika (Ochotona curzoniae) in the Qinghai-Tibet plateau of China.</title>
        <authorList>
            <person name="Tian Z."/>
        </authorList>
    </citation>
    <scope>NUCLEOTIDE SEQUENCE [LARGE SCALE GENOMIC DNA]</scope>
    <source>
        <strain evidence="3">350</strain>
    </source>
</reference>
<dbReference type="Proteomes" id="UP000307768">
    <property type="component" value="Unassembled WGS sequence"/>
</dbReference>
<gene>
    <name evidence="2" type="ORF">FE697_002370</name>
</gene>
<feature type="transmembrane region" description="Helical" evidence="1">
    <location>
        <begin position="131"/>
        <end position="152"/>
    </location>
</feature>
<dbReference type="OrthoDB" id="8159487at2"/>
<keyword evidence="1" id="KW-1133">Transmembrane helix</keyword>
<dbReference type="Pfam" id="PF06197">
    <property type="entry name" value="DUF998"/>
    <property type="match status" value="1"/>
</dbReference>
<sequence>MTLTEAATETTASSRLMLRCGAAAGVVFVASSLIQALTRHGFDFTRNAFSQLSLGGPGWIQVTTFLLTGALAIAGAFGMRSALVPGRGARWAPILVGVFGLSFVVSGLFKADPGEGFPTGAPDAMTVTTEGVVHLTSASVGFIALCVALGVLASRFRQDGESGWAAVCVVILVVVLGGSSASSTSVLAFTIGGSTGLLGLTAVLLHLSSRAAGGSAAR</sequence>
<feature type="transmembrane region" description="Helical" evidence="1">
    <location>
        <begin position="58"/>
        <end position="79"/>
    </location>
</feature>
<proteinExistence type="predicted"/>
<evidence type="ECO:0000313" key="2">
    <source>
        <dbReference type="EMBL" id="KAA1424779.1"/>
    </source>
</evidence>
<feature type="transmembrane region" description="Helical" evidence="1">
    <location>
        <begin position="187"/>
        <end position="208"/>
    </location>
</feature>
<dbReference type="AlphaFoldDB" id="A0A5Q6S3L4"/>
<feature type="transmembrane region" description="Helical" evidence="1">
    <location>
        <begin position="16"/>
        <end position="38"/>
    </location>
</feature>
<feature type="transmembrane region" description="Helical" evidence="1">
    <location>
        <begin position="164"/>
        <end position="181"/>
    </location>
</feature>
<dbReference type="InterPro" id="IPR009339">
    <property type="entry name" value="DUF998"/>
</dbReference>
<evidence type="ECO:0000313" key="3">
    <source>
        <dbReference type="Proteomes" id="UP000307768"/>
    </source>
</evidence>